<protein>
    <submittedName>
        <fullName evidence="1">Uncharacterized protein</fullName>
    </submittedName>
</protein>
<dbReference type="RefSeq" id="WP_112283993.1">
    <property type="nucleotide sequence ID" value="NZ_MASW01000006.1"/>
</dbReference>
<name>A0A2V4ALL6_9PSEU</name>
<organism evidence="1 2">
    <name type="scientific">Prauserella muralis</name>
    <dbReference type="NCBI Taxonomy" id="588067"/>
    <lineage>
        <taxon>Bacteria</taxon>
        <taxon>Bacillati</taxon>
        <taxon>Actinomycetota</taxon>
        <taxon>Actinomycetes</taxon>
        <taxon>Pseudonocardiales</taxon>
        <taxon>Pseudonocardiaceae</taxon>
        <taxon>Prauserella</taxon>
    </lineage>
</organism>
<evidence type="ECO:0000313" key="1">
    <source>
        <dbReference type="EMBL" id="PXY20864.1"/>
    </source>
</evidence>
<proteinExistence type="predicted"/>
<evidence type="ECO:0000313" key="2">
    <source>
        <dbReference type="Proteomes" id="UP000249915"/>
    </source>
</evidence>
<reference evidence="1 2" key="1">
    <citation type="submission" date="2016-07" db="EMBL/GenBank/DDBJ databases">
        <title>Draft genome sequence of Prauserella muralis DSM 45305, isolated from a mould-covered wall in an indoor environment.</title>
        <authorList>
            <person name="Ruckert C."/>
            <person name="Albersmeier A."/>
            <person name="Jiang C.-L."/>
            <person name="Jiang Y."/>
            <person name="Kalinowski J."/>
            <person name="Schneider O."/>
            <person name="Winkler A."/>
            <person name="Zotchev S.B."/>
        </authorList>
    </citation>
    <scope>NUCLEOTIDE SEQUENCE [LARGE SCALE GENOMIC DNA]</scope>
    <source>
        <strain evidence="1 2">DSM 45305</strain>
    </source>
</reference>
<sequence>MKARHVLKIHNEYTGQDYLVEAYSDLPCSDEAHPDVVTDCAADAHHEWLKATVSDYFEVIE</sequence>
<accession>A0A2V4ALL6</accession>
<dbReference type="AlphaFoldDB" id="A0A2V4ALL6"/>
<keyword evidence="2" id="KW-1185">Reference proteome</keyword>
<dbReference type="Proteomes" id="UP000249915">
    <property type="component" value="Unassembled WGS sequence"/>
</dbReference>
<gene>
    <name evidence="1" type="ORF">BAY60_25505</name>
</gene>
<comment type="caution">
    <text evidence="1">The sequence shown here is derived from an EMBL/GenBank/DDBJ whole genome shotgun (WGS) entry which is preliminary data.</text>
</comment>
<dbReference type="EMBL" id="MASW01000006">
    <property type="protein sequence ID" value="PXY20864.1"/>
    <property type="molecule type" value="Genomic_DNA"/>
</dbReference>